<feature type="compositionally biased region" description="Low complexity" evidence="2">
    <location>
        <begin position="47"/>
        <end position="60"/>
    </location>
</feature>
<sequence length="262" mass="26563">MNALSADSSVGSTIEVLEAELPQLQKQQEALKGDLEAVTKRLEAVSTALSSLQSLSTSAVPEQGGNGAPVAVAEPVAQPAAEPATEATAESAAPESAEDTATAGRPSAATRKAAIGRQRGGGKAGKAPATGRGTKTAAKKTAAKKTAAKAAAKAPKSAKATVKATKATSKTAKSTKAAEKPAEKVTKEAATTSERSTGLADSVLSALRKAGRPMRASEVNEALGRDESRTNVNSVRNTLERLRSSDRAQRSGRGLYEATATS</sequence>
<proteinExistence type="predicted"/>
<dbReference type="EMBL" id="JAZBJO010000002">
    <property type="protein sequence ID" value="MEE4591403.1"/>
    <property type="molecule type" value="Genomic_DNA"/>
</dbReference>
<evidence type="ECO:0000256" key="2">
    <source>
        <dbReference type="SAM" id="MobiDB-lite"/>
    </source>
</evidence>
<feature type="compositionally biased region" description="Basic residues" evidence="2">
    <location>
        <begin position="137"/>
        <end position="147"/>
    </location>
</feature>
<name>A0ABU7PQN2_9ACTN</name>
<feature type="compositionally biased region" description="Low complexity" evidence="2">
    <location>
        <begin position="68"/>
        <end position="103"/>
    </location>
</feature>
<feature type="compositionally biased region" description="Basic and acidic residues" evidence="2">
    <location>
        <begin position="176"/>
        <end position="187"/>
    </location>
</feature>
<accession>A0ABU7PQN2</accession>
<dbReference type="Proteomes" id="UP001354709">
    <property type="component" value="Unassembled WGS sequence"/>
</dbReference>
<dbReference type="RefSeq" id="WP_330806718.1">
    <property type="nucleotide sequence ID" value="NZ_JAZBJO010000002.1"/>
</dbReference>
<evidence type="ECO:0000313" key="3">
    <source>
        <dbReference type="EMBL" id="MEE4591403.1"/>
    </source>
</evidence>
<protein>
    <submittedName>
        <fullName evidence="3">Prephenate dehydrogenase</fullName>
    </submittedName>
</protein>
<reference evidence="3 4" key="1">
    <citation type="submission" date="2023-11" db="EMBL/GenBank/DDBJ databases">
        <title>30 novel species of actinomycetes from the DSMZ collection.</title>
        <authorList>
            <person name="Nouioui I."/>
        </authorList>
    </citation>
    <scope>NUCLEOTIDE SEQUENCE [LARGE SCALE GENOMIC DNA]</scope>
    <source>
        <strain evidence="3 4">DSM 41524</strain>
    </source>
</reference>
<feature type="coiled-coil region" evidence="1">
    <location>
        <begin position="14"/>
        <end position="41"/>
    </location>
</feature>
<evidence type="ECO:0000256" key="1">
    <source>
        <dbReference type="SAM" id="Coils"/>
    </source>
</evidence>
<gene>
    <name evidence="3" type="ORF">V2J94_05805</name>
</gene>
<evidence type="ECO:0000313" key="4">
    <source>
        <dbReference type="Proteomes" id="UP001354709"/>
    </source>
</evidence>
<comment type="caution">
    <text evidence="3">The sequence shown here is derived from an EMBL/GenBank/DDBJ whole genome shotgun (WGS) entry which is preliminary data.</text>
</comment>
<keyword evidence="4" id="KW-1185">Reference proteome</keyword>
<feature type="compositionally biased region" description="Low complexity" evidence="2">
    <location>
        <begin position="125"/>
        <end position="136"/>
    </location>
</feature>
<feature type="compositionally biased region" description="Basic and acidic residues" evidence="2">
    <location>
        <begin position="238"/>
        <end position="249"/>
    </location>
</feature>
<organism evidence="3 4">
    <name type="scientific">Streptomyces asiaticus subsp. ignotus</name>
    <dbReference type="NCBI Taxonomy" id="3098222"/>
    <lineage>
        <taxon>Bacteria</taxon>
        <taxon>Bacillati</taxon>
        <taxon>Actinomycetota</taxon>
        <taxon>Actinomycetes</taxon>
        <taxon>Kitasatosporales</taxon>
        <taxon>Streptomycetaceae</taxon>
        <taxon>Streptomyces</taxon>
        <taxon>Streptomyces violaceusniger group</taxon>
    </lineage>
</organism>
<feature type="region of interest" description="Disordered" evidence="2">
    <location>
        <begin position="47"/>
        <end position="262"/>
    </location>
</feature>
<keyword evidence="1" id="KW-0175">Coiled coil</keyword>
<feature type="compositionally biased region" description="Low complexity" evidence="2">
    <location>
        <begin position="148"/>
        <end position="175"/>
    </location>
</feature>